<evidence type="ECO:0000256" key="11">
    <source>
        <dbReference type="ARBA" id="ARBA00023049"/>
    </source>
</evidence>
<keyword evidence="10 17" id="KW-1133">Transmembrane helix</keyword>
<comment type="cofactor">
    <cofactor evidence="15">
        <name>Zn(2+)</name>
        <dbReference type="ChEBI" id="CHEBI:29105"/>
    </cofactor>
    <text evidence="15">Binds 1 zinc ion per subunit.</text>
</comment>
<evidence type="ECO:0000256" key="16">
    <source>
        <dbReference type="PROSITE-ProRule" id="PRU00703"/>
    </source>
</evidence>
<evidence type="ECO:0000256" key="4">
    <source>
        <dbReference type="ARBA" id="ARBA00022670"/>
    </source>
</evidence>
<dbReference type="PANTHER" id="PTHR39188:SF3">
    <property type="entry name" value="STAGE IV SPORULATION PROTEIN FB"/>
    <property type="match status" value="1"/>
</dbReference>
<gene>
    <name evidence="19" type="ORF">SAMN05421858_2909</name>
</gene>
<feature type="domain" description="CBS" evidence="18">
    <location>
        <begin position="372"/>
        <end position="432"/>
    </location>
</feature>
<name>A0A1N7C2E2_9EURY</name>
<comment type="subcellular location">
    <subcellularLocation>
        <location evidence="1">Cell membrane</location>
        <topology evidence="1">Multi-pass membrane protein</topology>
    </subcellularLocation>
</comment>
<feature type="transmembrane region" description="Helical" evidence="17">
    <location>
        <begin position="144"/>
        <end position="162"/>
    </location>
</feature>
<dbReference type="InterPro" id="IPR046342">
    <property type="entry name" value="CBS_dom_sf"/>
</dbReference>
<dbReference type="Pfam" id="PF00571">
    <property type="entry name" value="CBS"/>
    <property type="match status" value="2"/>
</dbReference>
<dbReference type="InterPro" id="IPR000644">
    <property type="entry name" value="CBS_dom"/>
</dbReference>
<feature type="binding site" evidence="15">
    <location>
        <position position="133"/>
    </location>
    <ligand>
        <name>Zn(2+)</name>
        <dbReference type="ChEBI" id="CHEBI:29105"/>
        <note>catalytic</note>
    </ligand>
</feature>
<keyword evidence="7" id="KW-0677">Repeat</keyword>
<keyword evidence="13 17" id="KW-0472">Membrane</keyword>
<evidence type="ECO:0000256" key="6">
    <source>
        <dbReference type="ARBA" id="ARBA00022723"/>
    </source>
</evidence>
<proteinExistence type="inferred from homology"/>
<evidence type="ECO:0000256" key="10">
    <source>
        <dbReference type="ARBA" id="ARBA00022989"/>
    </source>
</evidence>
<evidence type="ECO:0000313" key="20">
    <source>
        <dbReference type="Proteomes" id="UP000186914"/>
    </source>
</evidence>
<evidence type="ECO:0000256" key="5">
    <source>
        <dbReference type="ARBA" id="ARBA00022692"/>
    </source>
</evidence>
<dbReference type="PROSITE" id="PS51371">
    <property type="entry name" value="CBS"/>
    <property type="match status" value="2"/>
</dbReference>
<feature type="transmembrane region" description="Helical" evidence="17">
    <location>
        <begin position="113"/>
        <end position="132"/>
    </location>
</feature>
<evidence type="ECO:0000256" key="9">
    <source>
        <dbReference type="ARBA" id="ARBA00022833"/>
    </source>
</evidence>
<feature type="transmembrane region" description="Helical" evidence="17">
    <location>
        <begin position="258"/>
        <end position="284"/>
    </location>
</feature>
<dbReference type="GO" id="GO:0005886">
    <property type="term" value="C:plasma membrane"/>
    <property type="evidence" value="ECO:0007669"/>
    <property type="project" value="UniProtKB-SubCell"/>
</dbReference>
<dbReference type="InterPro" id="IPR008915">
    <property type="entry name" value="Peptidase_M50"/>
</dbReference>
<organism evidence="19 20">
    <name type="scientific">Haladaptatus litoreus</name>
    <dbReference type="NCBI Taxonomy" id="553468"/>
    <lineage>
        <taxon>Archaea</taxon>
        <taxon>Methanobacteriati</taxon>
        <taxon>Methanobacteriota</taxon>
        <taxon>Stenosarchaea group</taxon>
        <taxon>Halobacteria</taxon>
        <taxon>Halobacteriales</taxon>
        <taxon>Haladaptataceae</taxon>
        <taxon>Haladaptatus</taxon>
    </lineage>
</organism>
<keyword evidence="4 19" id="KW-0645">Protease</keyword>
<keyword evidence="6 15" id="KW-0479">Metal-binding</keyword>
<keyword evidence="11" id="KW-0482">Metalloprotease</keyword>
<keyword evidence="20" id="KW-1185">Reference proteome</keyword>
<dbReference type="Proteomes" id="UP000186914">
    <property type="component" value="Unassembled WGS sequence"/>
</dbReference>
<dbReference type="SMART" id="SM00116">
    <property type="entry name" value="CBS"/>
    <property type="match status" value="2"/>
</dbReference>
<evidence type="ECO:0000256" key="15">
    <source>
        <dbReference type="PIRSR" id="PIRSR006404-2"/>
    </source>
</evidence>
<evidence type="ECO:0000256" key="17">
    <source>
        <dbReference type="SAM" id="Phobius"/>
    </source>
</evidence>
<evidence type="ECO:0000256" key="7">
    <source>
        <dbReference type="ARBA" id="ARBA00022737"/>
    </source>
</evidence>
<evidence type="ECO:0000313" key="19">
    <source>
        <dbReference type="EMBL" id="SIR57614.1"/>
    </source>
</evidence>
<feature type="domain" description="CBS" evidence="18">
    <location>
        <begin position="308"/>
        <end position="365"/>
    </location>
</feature>
<keyword evidence="3" id="KW-1003">Cell membrane</keyword>
<evidence type="ECO:0000259" key="18">
    <source>
        <dbReference type="PROSITE" id="PS51371"/>
    </source>
</evidence>
<keyword evidence="5 17" id="KW-0812">Transmembrane</keyword>
<dbReference type="PIRSF" id="PIRSF006404">
    <property type="entry name" value="UCP006404_Pept_M50_CBS"/>
    <property type="match status" value="1"/>
</dbReference>
<feature type="transmembrane region" description="Helical" evidence="17">
    <location>
        <begin position="204"/>
        <end position="224"/>
    </location>
</feature>
<evidence type="ECO:0000256" key="8">
    <source>
        <dbReference type="ARBA" id="ARBA00022801"/>
    </source>
</evidence>
<dbReference type="PANTHER" id="PTHR39188">
    <property type="entry name" value="MEMBRANE-ASSOCIATED ZINC METALLOPROTEASE M50B"/>
    <property type="match status" value="1"/>
</dbReference>
<feature type="transmembrane region" description="Helical" evidence="17">
    <location>
        <begin position="72"/>
        <end position="93"/>
    </location>
</feature>
<keyword evidence="8" id="KW-0378">Hydrolase</keyword>
<comment type="similarity">
    <text evidence="2">Belongs to the peptidase M50B family.</text>
</comment>
<dbReference type="CDD" id="cd04801">
    <property type="entry name" value="CBS_pair_peptidase_M50"/>
    <property type="match status" value="1"/>
</dbReference>
<evidence type="ECO:0000256" key="12">
    <source>
        <dbReference type="ARBA" id="ARBA00023122"/>
    </source>
</evidence>
<dbReference type="CDD" id="cd06164">
    <property type="entry name" value="S2P-M50_SpoIVFB_CBS"/>
    <property type="match status" value="1"/>
</dbReference>
<feature type="active site" evidence="14">
    <location>
        <position position="134"/>
    </location>
</feature>
<dbReference type="SUPFAM" id="SSF54631">
    <property type="entry name" value="CBS-domain pair"/>
    <property type="match status" value="1"/>
</dbReference>
<accession>A0A1N7C2E2</accession>
<dbReference type="EMBL" id="FTNO01000002">
    <property type="protein sequence ID" value="SIR57614.1"/>
    <property type="molecule type" value="Genomic_DNA"/>
</dbReference>
<dbReference type="AlphaFoldDB" id="A0A1N7C2E2"/>
<reference evidence="20" key="1">
    <citation type="submission" date="2017-01" db="EMBL/GenBank/DDBJ databases">
        <authorList>
            <person name="Varghese N."/>
            <person name="Submissions S."/>
        </authorList>
    </citation>
    <scope>NUCLEOTIDE SEQUENCE [LARGE SCALE GENOMIC DNA]</scope>
    <source>
        <strain evidence="20">CGMCC 1.7737</strain>
    </source>
</reference>
<keyword evidence="12 16" id="KW-0129">CBS domain</keyword>
<keyword evidence="9 15" id="KW-0862">Zinc</keyword>
<evidence type="ECO:0000256" key="14">
    <source>
        <dbReference type="PIRSR" id="PIRSR006404-1"/>
    </source>
</evidence>
<evidence type="ECO:0000256" key="2">
    <source>
        <dbReference type="ARBA" id="ARBA00007931"/>
    </source>
</evidence>
<sequence length="442" mass="47982">MLVVGRIDREASYCCPLEIFRTAHAIFSPERPLEYFGDDLSAKKFKTFPTLDTPMRSFKIGSAFGIPIKLDLTFLLILPVFAWLIGTQVGDWVEIMNPLLGLGLTTEPLTTGMMPWILGAAAAVGLFVGVVLHELGHSVVAMRFGFPIDSITLWIFGGIARLTDQPEDWLEELLIAIAGPVVSIALGVGSYLALFAIPVQMDAVRFVVAYLALMNIVLAVFNLLPGFPMDGGRVLRALLARTRPFAEATQTAAEVGKLFAILLGLFGLFAGNIILIGIAFFIYIGATGEAQQTVLSAAFSGVLVRDVMTDETDLETVSSDTSIADLLEMMFQQRHTGYPVVDDGELVGMITLDDARSVRPVERDAYRVREVMSTDVKTIPADSNALDALETIQQHGIGRLPVIDAEGEIAGIISRTDLMTAFDIIKSSGRSEEELAPREQPS</sequence>
<evidence type="ECO:0000256" key="3">
    <source>
        <dbReference type="ARBA" id="ARBA00022475"/>
    </source>
</evidence>
<dbReference type="GO" id="GO:0008237">
    <property type="term" value="F:metallopeptidase activity"/>
    <property type="evidence" value="ECO:0007669"/>
    <property type="project" value="UniProtKB-KW"/>
</dbReference>
<dbReference type="GO" id="GO:0006508">
    <property type="term" value="P:proteolysis"/>
    <property type="evidence" value="ECO:0007669"/>
    <property type="project" value="UniProtKB-KW"/>
</dbReference>
<dbReference type="Pfam" id="PF02163">
    <property type="entry name" value="Peptidase_M50"/>
    <property type="match status" value="2"/>
</dbReference>
<dbReference type="InterPro" id="IPR016483">
    <property type="entry name" value="UCP006404_Pept_M50_CBS"/>
</dbReference>
<dbReference type="GO" id="GO:0046872">
    <property type="term" value="F:metal ion binding"/>
    <property type="evidence" value="ECO:0007669"/>
    <property type="project" value="UniProtKB-KW"/>
</dbReference>
<evidence type="ECO:0000256" key="1">
    <source>
        <dbReference type="ARBA" id="ARBA00004651"/>
    </source>
</evidence>
<feature type="binding site" evidence="15">
    <location>
        <position position="137"/>
    </location>
    <ligand>
        <name>Zn(2+)</name>
        <dbReference type="ChEBI" id="CHEBI:29105"/>
        <note>catalytic</note>
    </ligand>
</feature>
<evidence type="ECO:0000256" key="13">
    <source>
        <dbReference type="ARBA" id="ARBA00023136"/>
    </source>
</evidence>
<feature type="binding site" evidence="15">
    <location>
        <position position="230"/>
    </location>
    <ligand>
        <name>Zn(2+)</name>
        <dbReference type="ChEBI" id="CHEBI:29105"/>
        <note>catalytic</note>
    </ligand>
</feature>
<protein>
    <submittedName>
        <fullName evidence="19">Zn-dependent protease (Includes SpoIVFB)</fullName>
    </submittedName>
</protein>
<dbReference type="Gene3D" id="3.10.580.10">
    <property type="entry name" value="CBS-domain"/>
    <property type="match status" value="1"/>
</dbReference>
<feature type="transmembrane region" description="Helical" evidence="17">
    <location>
        <begin position="174"/>
        <end position="197"/>
    </location>
</feature>